<evidence type="ECO:0000256" key="1">
    <source>
        <dbReference type="SAM" id="MobiDB-lite"/>
    </source>
</evidence>
<organism evidence="3">
    <name type="scientific">Plasmopara viticola</name>
    <name type="common">Downy mildew of grapevine</name>
    <name type="synonym">Botrytis viticola</name>
    <dbReference type="NCBI Taxonomy" id="143451"/>
    <lineage>
        <taxon>Eukaryota</taxon>
        <taxon>Sar</taxon>
        <taxon>Stramenopiles</taxon>
        <taxon>Oomycota</taxon>
        <taxon>Peronosporomycetes</taxon>
        <taxon>Peronosporales</taxon>
        <taxon>Peronosporaceae</taxon>
        <taxon>Plasmopara</taxon>
    </lineage>
</organism>
<feature type="chain" id="PRO_5025000331" evidence="2">
    <location>
        <begin position="22"/>
        <end position="399"/>
    </location>
</feature>
<dbReference type="AlphaFoldDB" id="A0A650F4Q9"/>
<dbReference type="EMBL" id="MN328429">
    <property type="protein sequence ID" value="QGU18307.1"/>
    <property type="molecule type" value="Genomic_DNA"/>
</dbReference>
<keyword evidence="2" id="KW-0732">Signal</keyword>
<name>A0A650F4Q9_PLAVT</name>
<feature type="signal peptide" evidence="2">
    <location>
        <begin position="1"/>
        <end position="21"/>
    </location>
</feature>
<protein>
    <submittedName>
        <fullName evidence="3">Putative RxLR effector</fullName>
    </submittedName>
</protein>
<proteinExistence type="predicted"/>
<evidence type="ECO:0000256" key="2">
    <source>
        <dbReference type="SAM" id="SignalP"/>
    </source>
</evidence>
<sequence>MRGTIYVAIAILVAASSRASAESDQVEPQQAPNDDFVTSDDTIYEVLPTRILRESRGSNDKLAVGAGDEERMMYNLPKGNSLSERLEQTTIKLTTDDVIAKAEEAIENFKQLEPVLDMIRRKRQRIDPTPSNLGRQALHAPPNPDKSLVSVTENAPNVIANRLEKSGPTVIMKNAVRFIAQHDYRPAPSGSSTTSAAATDIRLHEQPIARKGSELFKNIYPNKMVSNSVEHPLHMLEGNENSAHTVTVNGITYLMAQGPALGRKDTVNEEAKKIHEAFLKAFSLPFHQYPEETTHMLRLLRWSFNSSPNNVNTATSLKDLANSQDPDVIMNLLDMDLKKLLGDGRSAVKATEKNLKEAYSVKLLIMYELFYDFCHGNKKLVGNLPSKSDRIHSILKVTT</sequence>
<accession>A0A650F4Q9</accession>
<feature type="region of interest" description="Disordered" evidence="1">
    <location>
        <begin position="126"/>
        <end position="148"/>
    </location>
</feature>
<reference evidence="3" key="1">
    <citation type="submission" date="2019-08" db="EMBL/GenBank/DDBJ databases">
        <authorList>
            <person name="Chen T."/>
        </authorList>
    </citation>
    <scope>NUCLEOTIDE SEQUENCE</scope>
    <source>
        <strain evidence="3">YL</strain>
    </source>
</reference>
<evidence type="ECO:0000313" key="3">
    <source>
        <dbReference type="EMBL" id="QGU18307.1"/>
    </source>
</evidence>